<evidence type="ECO:0000256" key="4">
    <source>
        <dbReference type="SAM" id="MobiDB-lite"/>
    </source>
</evidence>
<reference evidence="5 6" key="1">
    <citation type="journal article" date="2019" name="Nat. Ecol. Evol.">
        <title>Megaphylogeny resolves global patterns of mushroom evolution.</title>
        <authorList>
            <person name="Varga T."/>
            <person name="Krizsan K."/>
            <person name="Foldi C."/>
            <person name="Dima B."/>
            <person name="Sanchez-Garcia M."/>
            <person name="Sanchez-Ramirez S."/>
            <person name="Szollosi G.J."/>
            <person name="Szarkandi J.G."/>
            <person name="Papp V."/>
            <person name="Albert L."/>
            <person name="Andreopoulos W."/>
            <person name="Angelini C."/>
            <person name="Antonin V."/>
            <person name="Barry K.W."/>
            <person name="Bougher N.L."/>
            <person name="Buchanan P."/>
            <person name="Buyck B."/>
            <person name="Bense V."/>
            <person name="Catcheside P."/>
            <person name="Chovatia M."/>
            <person name="Cooper J."/>
            <person name="Damon W."/>
            <person name="Desjardin D."/>
            <person name="Finy P."/>
            <person name="Geml J."/>
            <person name="Haridas S."/>
            <person name="Hughes K."/>
            <person name="Justo A."/>
            <person name="Karasinski D."/>
            <person name="Kautmanova I."/>
            <person name="Kiss B."/>
            <person name="Kocsube S."/>
            <person name="Kotiranta H."/>
            <person name="LaButti K.M."/>
            <person name="Lechner B.E."/>
            <person name="Liimatainen K."/>
            <person name="Lipzen A."/>
            <person name="Lukacs Z."/>
            <person name="Mihaltcheva S."/>
            <person name="Morgado L.N."/>
            <person name="Niskanen T."/>
            <person name="Noordeloos M.E."/>
            <person name="Ohm R.A."/>
            <person name="Ortiz-Santana B."/>
            <person name="Ovrebo C."/>
            <person name="Racz N."/>
            <person name="Riley R."/>
            <person name="Savchenko A."/>
            <person name="Shiryaev A."/>
            <person name="Soop K."/>
            <person name="Spirin V."/>
            <person name="Szebenyi C."/>
            <person name="Tomsovsky M."/>
            <person name="Tulloss R.E."/>
            <person name="Uehling J."/>
            <person name="Grigoriev I.V."/>
            <person name="Vagvolgyi C."/>
            <person name="Papp T."/>
            <person name="Martin F.M."/>
            <person name="Miettinen O."/>
            <person name="Hibbett D.S."/>
            <person name="Nagy L.G."/>
        </authorList>
    </citation>
    <scope>NUCLEOTIDE SEQUENCE [LARGE SCALE GENOMIC DNA]</scope>
    <source>
        <strain evidence="5 6">CBS 962.96</strain>
    </source>
</reference>
<evidence type="ECO:0000313" key="5">
    <source>
        <dbReference type="EMBL" id="THV02983.1"/>
    </source>
</evidence>
<evidence type="ECO:0000256" key="1">
    <source>
        <dbReference type="ARBA" id="ARBA00022574"/>
    </source>
</evidence>
<dbReference type="PANTHER" id="PTHR15574">
    <property type="entry name" value="WD REPEAT DOMAIN-CONTAINING FAMILY"/>
    <property type="match status" value="1"/>
</dbReference>
<dbReference type="OrthoDB" id="4869960at2759"/>
<feature type="region of interest" description="Disordered" evidence="4">
    <location>
        <begin position="391"/>
        <end position="411"/>
    </location>
</feature>
<dbReference type="InterPro" id="IPR001680">
    <property type="entry name" value="WD40_rpt"/>
</dbReference>
<feature type="compositionally biased region" description="Basic and acidic residues" evidence="4">
    <location>
        <begin position="537"/>
        <end position="551"/>
    </location>
</feature>
<gene>
    <name evidence="5" type="ORF">K435DRAFT_962654</name>
</gene>
<dbReference type="InterPro" id="IPR045151">
    <property type="entry name" value="DCAF8"/>
</dbReference>
<dbReference type="Pfam" id="PF00400">
    <property type="entry name" value="WD40"/>
    <property type="match status" value="2"/>
</dbReference>
<organism evidence="5 6">
    <name type="scientific">Dendrothele bispora (strain CBS 962.96)</name>
    <dbReference type="NCBI Taxonomy" id="1314807"/>
    <lineage>
        <taxon>Eukaryota</taxon>
        <taxon>Fungi</taxon>
        <taxon>Dikarya</taxon>
        <taxon>Basidiomycota</taxon>
        <taxon>Agaricomycotina</taxon>
        <taxon>Agaricomycetes</taxon>
        <taxon>Agaricomycetidae</taxon>
        <taxon>Agaricales</taxon>
        <taxon>Agaricales incertae sedis</taxon>
        <taxon>Dendrothele</taxon>
    </lineage>
</organism>
<dbReference type="InterPro" id="IPR015943">
    <property type="entry name" value="WD40/YVTN_repeat-like_dom_sf"/>
</dbReference>
<evidence type="ECO:0000313" key="6">
    <source>
        <dbReference type="Proteomes" id="UP000297245"/>
    </source>
</evidence>
<evidence type="ECO:0000256" key="3">
    <source>
        <dbReference type="PROSITE-ProRule" id="PRU00221"/>
    </source>
</evidence>
<sequence length="560" mass="61734">MTALFDSGFPYYSKLKKHTSCVNALAFDKQGRFLASGGDDCDIHLWDFHQEEVDVRGPCHTFIGPRSNIFSLEFSKGNKYLFSGGTDNAIYRYDVASLYANSISPDDRLPKSTFRERDTIRDISCHPFNDEVFLSGSESGRIIQHDLRVPSGSTPTARASDTIQLSSEITGVRYNPTMEHLFVTSESSGRVCLRDARMGFGKRDERRNGGVVLQYNTNLIRLSDGQTCRPEPSSVTFDSEGKKLGVTLLHFYPTIYALSDPDPLAVCSTGPPRPYACPEGTRTNANAGLGQVSQIGSRIHRRGDRLVPAKGYTNSCVIKHGSFGGRSAPISTNVASSSSVPRTRRRPDNTYPHPQAAATLGGDVDYYAGGSDDFCGYVWKIPGVDTLSRTREELSEGVNEDEDEEGSNVDGGGLGVGFLKSQTSSIYKGDYKSLCIPVELSSPCAVLGGHKSIMNMILIHPTFPLILTSGIERHVFVHSPVQSNPFCAELKLCREYDHRDGIEDSDGVHVSEDGDESEVEDEEELYTIQLFDSIIRTEGRADPFETRPWREPEDDDSDEI</sequence>
<dbReference type="SMART" id="SM00320">
    <property type="entry name" value="WD40"/>
    <property type="match status" value="5"/>
</dbReference>
<dbReference type="PROSITE" id="PS50294">
    <property type="entry name" value="WD_REPEATS_REGION"/>
    <property type="match status" value="1"/>
</dbReference>
<keyword evidence="1 3" id="KW-0853">WD repeat</keyword>
<accession>A0A4S8MJM3</accession>
<dbReference type="Gene3D" id="2.130.10.10">
    <property type="entry name" value="YVTN repeat-like/Quinoprotein amine dehydrogenase"/>
    <property type="match status" value="1"/>
</dbReference>
<dbReference type="GO" id="GO:0080008">
    <property type="term" value="C:Cul4-RING E3 ubiquitin ligase complex"/>
    <property type="evidence" value="ECO:0007669"/>
    <property type="project" value="TreeGrafter"/>
</dbReference>
<name>A0A4S8MJM3_DENBC</name>
<feature type="compositionally biased region" description="Acidic residues" evidence="4">
    <location>
        <begin position="398"/>
        <end position="407"/>
    </location>
</feature>
<feature type="region of interest" description="Disordered" evidence="4">
    <location>
        <begin position="503"/>
        <end position="524"/>
    </location>
</feature>
<dbReference type="EMBL" id="ML179071">
    <property type="protein sequence ID" value="THV02983.1"/>
    <property type="molecule type" value="Genomic_DNA"/>
</dbReference>
<dbReference type="GO" id="GO:0045717">
    <property type="term" value="P:negative regulation of fatty acid biosynthetic process"/>
    <property type="evidence" value="ECO:0007669"/>
    <property type="project" value="TreeGrafter"/>
</dbReference>
<feature type="region of interest" description="Disordered" evidence="4">
    <location>
        <begin position="328"/>
        <end position="357"/>
    </location>
</feature>
<dbReference type="Proteomes" id="UP000297245">
    <property type="component" value="Unassembled WGS sequence"/>
</dbReference>
<dbReference type="GO" id="GO:0005737">
    <property type="term" value="C:cytoplasm"/>
    <property type="evidence" value="ECO:0007669"/>
    <property type="project" value="TreeGrafter"/>
</dbReference>
<dbReference type="SUPFAM" id="SSF50978">
    <property type="entry name" value="WD40 repeat-like"/>
    <property type="match status" value="1"/>
</dbReference>
<keyword evidence="2" id="KW-0677">Repeat</keyword>
<feature type="compositionally biased region" description="Basic and acidic residues" evidence="4">
    <location>
        <begin position="503"/>
        <end position="512"/>
    </location>
</feature>
<dbReference type="AlphaFoldDB" id="A0A4S8MJM3"/>
<feature type="compositionally biased region" description="Acidic residues" evidence="4">
    <location>
        <begin position="513"/>
        <end position="524"/>
    </location>
</feature>
<dbReference type="InterPro" id="IPR036322">
    <property type="entry name" value="WD40_repeat_dom_sf"/>
</dbReference>
<protein>
    <submittedName>
        <fullName evidence="5">WD40 repeat-like protein</fullName>
    </submittedName>
</protein>
<evidence type="ECO:0000256" key="2">
    <source>
        <dbReference type="ARBA" id="ARBA00022737"/>
    </source>
</evidence>
<feature type="repeat" description="WD" evidence="3">
    <location>
        <begin position="15"/>
        <end position="56"/>
    </location>
</feature>
<dbReference type="PANTHER" id="PTHR15574:SF40">
    <property type="entry name" value="WD AND TETRATRICOPEPTIDE REPEATS PROTEIN 1"/>
    <property type="match status" value="1"/>
</dbReference>
<keyword evidence="6" id="KW-1185">Reference proteome</keyword>
<feature type="region of interest" description="Disordered" evidence="4">
    <location>
        <begin position="537"/>
        <end position="560"/>
    </location>
</feature>
<proteinExistence type="predicted"/>
<dbReference type="PROSITE" id="PS50082">
    <property type="entry name" value="WD_REPEATS_2"/>
    <property type="match status" value="1"/>
</dbReference>